<dbReference type="Gene3D" id="2.40.128.130">
    <property type="entry name" value="Autotransporter beta-domain"/>
    <property type="match status" value="1"/>
</dbReference>
<dbReference type="InterPro" id="IPR036709">
    <property type="entry name" value="Autotransporte_beta_dom_sf"/>
</dbReference>
<keyword evidence="1" id="KW-0732">Signal</keyword>
<dbReference type="Proteomes" id="UP000033035">
    <property type="component" value="Unassembled WGS sequence"/>
</dbReference>
<keyword evidence="3" id="KW-1185">Reference proteome</keyword>
<dbReference type="Pfam" id="PF12099">
    <property type="entry name" value="DUF3575"/>
    <property type="match status" value="1"/>
</dbReference>
<protein>
    <recommendedName>
        <fullName evidence="4">DUF3575 domain-containing protein</fullName>
    </recommendedName>
</protein>
<gene>
    <name evidence="2" type="ORF">HMPREF1536_01475</name>
</gene>
<evidence type="ECO:0008006" key="4">
    <source>
        <dbReference type="Google" id="ProtNLM"/>
    </source>
</evidence>
<name>A0A0F5JLF6_9BACT</name>
<evidence type="ECO:0000313" key="3">
    <source>
        <dbReference type="Proteomes" id="UP000033035"/>
    </source>
</evidence>
<comment type="caution">
    <text evidence="2">The sequence shown here is derived from an EMBL/GenBank/DDBJ whole genome shotgun (WGS) entry which is preliminary data.</text>
</comment>
<evidence type="ECO:0000313" key="2">
    <source>
        <dbReference type="EMBL" id="KKB58598.1"/>
    </source>
</evidence>
<feature type="chain" id="PRO_5002490583" description="DUF3575 domain-containing protein" evidence="1">
    <location>
        <begin position="21"/>
        <end position="187"/>
    </location>
</feature>
<dbReference type="HOGENOM" id="CLU_085002_2_0_10"/>
<proteinExistence type="predicted"/>
<dbReference type="AlphaFoldDB" id="A0A0F5JLF6"/>
<reference evidence="2 3" key="1">
    <citation type="submission" date="2013-04" db="EMBL/GenBank/DDBJ databases">
        <title>The Genome Sequence of Parabacteroides gordonii DSM 23371.</title>
        <authorList>
            <consortium name="The Broad Institute Genomics Platform"/>
            <person name="Earl A."/>
            <person name="Ward D."/>
            <person name="Feldgarden M."/>
            <person name="Gevers D."/>
            <person name="Martens E."/>
            <person name="Sakamoto M."/>
            <person name="Benno Y."/>
            <person name="Suzuki N."/>
            <person name="Matsunaga N."/>
            <person name="Koshihara K."/>
            <person name="Seki M."/>
            <person name="Komiya H."/>
            <person name="Walker B."/>
            <person name="Young S."/>
            <person name="Zeng Q."/>
            <person name="Gargeya S."/>
            <person name="Fitzgerald M."/>
            <person name="Haas B."/>
            <person name="Abouelleil A."/>
            <person name="Allen A.W."/>
            <person name="Alvarado L."/>
            <person name="Arachchi H.M."/>
            <person name="Berlin A.M."/>
            <person name="Chapman S.B."/>
            <person name="Gainer-Dewar J."/>
            <person name="Goldberg J."/>
            <person name="Griggs A."/>
            <person name="Gujja S."/>
            <person name="Hansen M."/>
            <person name="Howarth C."/>
            <person name="Imamovic A."/>
            <person name="Ireland A."/>
            <person name="Larimer J."/>
            <person name="McCowan C."/>
            <person name="Murphy C."/>
            <person name="Pearson M."/>
            <person name="Poon T.W."/>
            <person name="Priest M."/>
            <person name="Roberts A."/>
            <person name="Saif S."/>
            <person name="Shea T."/>
            <person name="Sisk P."/>
            <person name="Sykes S."/>
            <person name="Wortman J."/>
            <person name="Nusbaum C."/>
            <person name="Birren B."/>
        </authorList>
    </citation>
    <scope>NUCLEOTIDE SEQUENCE [LARGE SCALE GENOMIC DNA]</scope>
    <source>
        <strain evidence="2 3">MS-1</strain>
    </source>
</reference>
<accession>A0A0F5JLF6</accession>
<dbReference type="RefSeq" id="WP_028726373.1">
    <property type="nucleotide sequence ID" value="NZ_AUAE01000009.1"/>
</dbReference>
<sequence>MNKLLLIFLTSLCIGIGVKAQVVAVKTNLLYDATATVNLGAEVAFNKHWTLDISGNYNGWEVASDKSWKHWLVQPEGRYWLHEKFNGHYFGVHGIYMDYDMSNVNFMSVMKKDFAYDGNAYGGGISYGYQLYLSPRWNLEFSAGVGFVHFEYDKSAFPATDDNVSAKYRNNYFGPTKLGVSITYIIK</sequence>
<evidence type="ECO:0000256" key="1">
    <source>
        <dbReference type="SAM" id="SignalP"/>
    </source>
</evidence>
<organism evidence="2 3">
    <name type="scientific">Parabacteroides gordonii MS-1 = DSM 23371</name>
    <dbReference type="NCBI Taxonomy" id="1203610"/>
    <lineage>
        <taxon>Bacteria</taxon>
        <taxon>Pseudomonadati</taxon>
        <taxon>Bacteroidota</taxon>
        <taxon>Bacteroidia</taxon>
        <taxon>Bacteroidales</taxon>
        <taxon>Tannerellaceae</taxon>
        <taxon>Parabacteroides</taxon>
    </lineage>
</organism>
<dbReference type="InterPro" id="IPR021958">
    <property type="entry name" value="DUF3575"/>
</dbReference>
<feature type="signal peptide" evidence="1">
    <location>
        <begin position="1"/>
        <end position="20"/>
    </location>
</feature>
<dbReference type="PATRIC" id="fig|1203610.3.peg.1511"/>
<dbReference type="STRING" id="1203610.HMPREF1536_01475"/>
<dbReference type="EMBL" id="AQHW01000009">
    <property type="protein sequence ID" value="KKB58598.1"/>
    <property type="molecule type" value="Genomic_DNA"/>
</dbReference>